<keyword evidence="1" id="KW-1133">Transmembrane helix</keyword>
<feature type="transmembrane region" description="Helical" evidence="1">
    <location>
        <begin position="64"/>
        <end position="82"/>
    </location>
</feature>
<feature type="transmembrane region" description="Helical" evidence="1">
    <location>
        <begin position="28"/>
        <end position="52"/>
    </location>
</feature>
<evidence type="ECO:0000256" key="1">
    <source>
        <dbReference type="SAM" id="Phobius"/>
    </source>
</evidence>
<reference evidence="2 3" key="1">
    <citation type="submission" date="2019-02" db="EMBL/GenBank/DDBJ databases">
        <title>Sequencing the genomes of 1000 actinobacteria strains.</title>
        <authorList>
            <person name="Klenk H.-P."/>
        </authorList>
    </citation>
    <scope>NUCLEOTIDE SEQUENCE [LARGE SCALE GENOMIC DNA]</scope>
    <source>
        <strain evidence="2 3">DSM 18319</strain>
    </source>
</reference>
<keyword evidence="1" id="KW-0472">Membrane</keyword>
<feature type="transmembrane region" description="Helical" evidence="1">
    <location>
        <begin position="94"/>
        <end position="115"/>
    </location>
</feature>
<keyword evidence="1" id="KW-0812">Transmembrane</keyword>
<organism evidence="2 3">
    <name type="scientific">Microterricola gilva</name>
    <dbReference type="NCBI Taxonomy" id="393267"/>
    <lineage>
        <taxon>Bacteria</taxon>
        <taxon>Bacillati</taxon>
        <taxon>Actinomycetota</taxon>
        <taxon>Actinomycetes</taxon>
        <taxon>Micrococcales</taxon>
        <taxon>Microbacteriaceae</taxon>
        <taxon>Microterricola</taxon>
    </lineage>
</organism>
<evidence type="ECO:0000313" key="3">
    <source>
        <dbReference type="Proteomes" id="UP000291483"/>
    </source>
</evidence>
<sequence>MFSTISTPVGAPTTPPSRAVTAALVSAWSIPVLLLGQFALLASLPVVVVLAVSLRSARLRGLRWWSGLLALLYAAPMAIWLFRPDGAQSLSKDISPVFVALIIAASAVLIVKLHLARSR</sequence>
<proteinExistence type="predicted"/>
<dbReference type="Proteomes" id="UP000291483">
    <property type="component" value="Unassembled WGS sequence"/>
</dbReference>
<name>A0A4Q8AMJ1_9MICO</name>
<gene>
    <name evidence="2" type="ORF">EV379_1548</name>
</gene>
<dbReference type="AlphaFoldDB" id="A0A4Q8AMJ1"/>
<evidence type="ECO:0000313" key="2">
    <source>
        <dbReference type="EMBL" id="RZU65223.1"/>
    </source>
</evidence>
<protein>
    <submittedName>
        <fullName evidence="2">Uncharacterized protein</fullName>
    </submittedName>
</protein>
<accession>A0A4Q8AMJ1</accession>
<dbReference type="EMBL" id="SHLC01000001">
    <property type="protein sequence ID" value="RZU65223.1"/>
    <property type="molecule type" value="Genomic_DNA"/>
</dbReference>
<keyword evidence="3" id="KW-1185">Reference proteome</keyword>
<dbReference type="RefSeq" id="WP_207226210.1">
    <property type="nucleotide sequence ID" value="NZ_SHLC01000001.1"/>
</dbReference>
<comment type="caution">
    <text evidence="2">The sequence shown here is derived from an EMBL/GenBank/DDBJ whole genome shotgun (WGS) entry which is preliminary data.</text>
</comment>